<proteinExistence type="predicted"/>
<gene>
    <name evidence="1" type="ORF">UFOPK1421_00181</name>
</gene>
<evidence type="ECO:0000313" key="1">
    <source>
        <dbReference type="EMBL" id="CAB4533764.1"/>
    </source>
</evidence>
<name>A0A6J6B503_9ZZZZ</name>
<organism evidence="1">
    <name type="scientific">freshwater metagenome</name>
    <dbReference type="NCBI Taxonomy" id="449393"/>
    <lineage>
        <taxon>unclassified sequences</taxon>
        <taxon>metagenomes</taxon>
        <taxon>ecological metagenomes</taxon>
    </lineage>
</organism>
<dbReference type="AlphaFoldDB" id="A0A6J6B503"/>
<sequence length="133" mass="14867">MSDTNATTFVTTKINHDAATLPCNQRHCGLELWATITTSARKHIARETFTMNANKNGMSILNIAHRKSQMLGVINITTKRGASEVAPISWYLSLTHAGHQFLVVSAVFNEFGDTRQQQVVFSTKLNELRQARH</sequence>
<dbReference type="EMBL" id="CAEZSL010000012">
    <property type="protein sequence ID" value="CAB4533764.1"/>
    <property type="molecule type" value="Genomic_DNA"/>
</dbReference>
<protein>
    <submittedName>
        <fullName evidence="1">Unannotated protein</fullName>
    </submittedName>
</protein>
<accession>A0A6J6B503</accession>
<reference evidence="1" key="1">
    <citation type="submission" date="2020-05" db="EMBL/GenBank/DDBJ databases">
        <authorList>
            <person name="Chiriac C."/>
            <person name="Salcher M."/>
            <person name="Ghai R."/>
            <person name="Kavagutti S V."/>
        </authorList>
    </citation>
    <scope>NUCLEOTIDE SEQUENCE</scope>
</reference>